<keyword evidence="8" id="KW-0413">Isomerase</keyword>
<comment type="caution">
    <text evidence="12">The sequence shown here is derived from an EMBL/GenBank/DDBJ whole genome shotgun (WGS) entry which is preliminary data.</text>
</comment>
<keyword evidence="2" id="KW-0227">DNA damage</keyword>
<evidence type="ECO:0000256" key="9">
    <source>
        <dbReference type="ARBA" id="ARBA00093467"/>
    </source>
</evidence>
<gene>
    <name evidence="12" type="ORF">AA12717_0572</name>
</gene>
<evidence type="ECO:0000256" key="7">
    <source>
        <dbReference type="ARBA" id="ARBA00023204"/>
    </source>
</evidence>
<dbReference type="SMART" id="SM00490">
    <property type="entry name" value="HELICc"/>
    <property type="match status" value="1"/>
</dbReference>
<dbReference type="InterPro" id="IPR001650">
    <property type="entry name" value="Helicase_C-like"/>
</dbReference>
<evidence type="ECO:0000256" key="3">
    <source>
        <dbReference type="ARBA" id="ARBA00022801"/>
    </source>
</evidence>
<dbReference type="InterPro" id="IPR045628">
    <property type="entry name" value="Lhr_WH_dom"/>
</dbReference>
<dbReference type="SMART" id="SM00487">
    <property type="entry name" value="DEXDc"/>
    <property type="match status" value="1"/>
</dbReference>
<keyword evidence="6" id="KW-0238">DNA-binding</keyword>
<evidence type="ECO:0000259" key="11">
    <source>
        <dbReference type="PROSITE" id="PS51194"/>
    </source>
</evidence>
<evidence type="ECO:0000259" key="10">
    <source>
        <dbReference type="PROSITE" id="PS51192"/>
    </source>
</evidence>
<dbReference type="InterPro" id="IPR027417">
    <property type="entry name" value="P-loop_NTPase"/>
</dbReference>
<evidence type="ECO:0000256" key="6">
    <source>
        <dbReference type="ARBA" id="ARBA00023125"/>
    </source>
</evidence>
<keyword evidence="4 12" id="KW-0347">Helicase</keyword>
<dbReference type="InterPro" id="IPR026362">
    <property type="entry name" value="DEXH_lig_assoc"/>
</dbReference>
<evidence type="ECO:0000256" key="8">
    <source>
        <dbReference type="ARBA" id="ARBA00023235"/>
    </source>
</evidence>
<evidence type="ECO:0000313" key="13">
    <source>
        <dbReference type="Proteomes" id="UP001060895"/>
    </source>
</evidence>
<dbReference type="PROSITE" id="PS51192">
    <property type="entry name" value="HELICASE_ATP_BIND_1"/>
    <property type="match status" value="1"/>
</dbReference>
<evidence type="ECO:0000256" key="1">
    <source>
        <dbReference type="ARBA" id="ARBA00022741"/>
    </source>
</evidence>
<accession>A0ABQ0P372</accession>
<evidence type="ECO:0000313" key="12">
    <source>
        <dbReference type="EMBL" id="GBQ20429.1"/>
    </source>
</evidence>
<dbReference type="InterPro" id="IPR011545">
    <property type="entry name" value="DEAD/DEAH_box_helicase_dom"/>
</dbReference>
<dbReference type="Pfam" id="PF00271">
    <property type="entry name" value="Helicase_C"/>
    <property type="match status" value="1"/>
</dbReference>
<protein>
    <submittedName>
        <fullName evidence="12">DEAD/DEAH box helicase</fullName>
    </submittedName>
</protein>
<keyword evidence="7" id="KW-0234">DNA repair</keyword>
<dbReference type="NCBIfam" id="TIGR04121">
    <property type="entry name" value="DEXH_lig_assoc"/>
    <property type="match status" value="1"/>
</dbReference>
<dbReference type="Pfam" id="PF08494">
    <property type="entry name" value="DEAD_assoc"/>
    <property type="match status" value="1"/>
</dbReference>
<evidence type="ECO:0000256" key="5">
    <source>
        <dbReference type="ARBA" id="ARBA00022840"/>
    </source>
</evidence>
<dbReference type="GO" id="GO:0004386">
    <property type="term" value="F:helicase activity"/>
    <property type="evidence" value="ECO:0007669"/>
    <property type="project" value="UniProtKB-KW"/>
</dbReference>
<keyword evidence="3" id="KW-0378">Hydrolase</keyword>
<dbReference type="Pfam" id="PF00270">
    <property type="entry name" value="DEAD"/>
    <property type="match status" value="1"/>
</dbReference>
<organism evidence="12 13">
    <name type="scientific">Gluconacetobacter sacchari DSM 12717</name>
    <dbReference type="NCBI Taxonomy" id="1307940"/>
    <lineage>
        <taxon>Bacteria</taxon>
        <taxon>Pseudomonadati</taxon>
        <taxon>Pseudomonadota</taxon>
        <taxon>Alphaproteobacteria</taxon>
        <taxon>Acetobacterales</taxon>
        <taxon>Acetobacteraceae</taxon>
        <taxon>Gluconacetobacter</taxon>
    </lineage>
</organism>
<keyword evidence="1" id="KW-0547">Nucleotide-binding</keyword>
<dbReference type="Gene3D" id="3.40.50.300">
    <property type="entry name" value="P-loop containing nucleotide triphosphate hydrolases"/>
    <property type="match status" value="2"/>
</dbReference>
<proteinExistence type="inferred from homology"/>
<keyword evidence="13" id="KW-1185">Reference proteome</keyword>
<evidence type="ECO:0000256" key="2">
    <source>
        <dbReference type="ARBA" id="ARBA00022763"/>
    </source>
</evidence>
<dbReference type="InterPro" id="IPR052511">
    <property type="entry name" value="ATP-dep_Helicase"/>
</dbReference>
<reference evidence="12" key="1">
    <citation type="submission" date="2013-04" db="EMBL/GenBank/DDBJ databases">
        <title>The genome sequencing project of 58 acetic acid bacteria.</title>
        <authorList>
            <person name="Okamoto-Kainuma A."/>
            <person name="Ishikawa M."/>
            <person name="Umino S."/>
            <person name="Koizumi Y."/>
            <person name="Shiwa Y."/>
            <person name="Yoshikawa H."/>
            <person name="Matsutani M."/>
            <person name="Matsushita K."/>
        </authorList>
    </citation>
    <scope>NUCLEOTIDE SEQUENCE</scope>
    <source>
        <strain evidence="12">DSM 12717</strain>
    </source>
</reference>
<dbReference type="InterPro" id="IPR014001">
    <property type="entry name" value="Helicase_ATP-bd"/>
</dbReference>
<evidence type="ECO:0000256" key="4">
    <source>
        <dbReference type="ARBA" id="ARBA00022806"/>
    </source>
</evidence>
<dbReference type="PROSITE" id="PS51194">
    <property type="entry name" value="HELICASE_CTER"/>
    <property type="match status" value="1"/>
</dbReference>
<dbReference type="Proteomes" id="UP001060895">
    <property type="component" value="Unassembled WGS sequence"/>
</dbReference>
<feature type="domain" description="Helicase C-terminal" evidence="11">
    <location>
        <begin position="215"/>
        <end position="363"/>
    </location>
</feature>
<dbReference type="Pfam" id="PF19306">
    <property type="entry name" value="WHD_Lhr"/>
    <property type="match status" value="1"/>
</dbReference>
<comment type="similarity">
    <text evidence="9">Belongs to the Lhr helicase family. Lhr-Core subfamily.</text>
</comment>
<dbReference type="InterPro" id="IPR017170">
    <property type="entry name" value="Lhr-like"/>
</dbReference>
<dbReference type="InterPro" id="IPR013701">
    <property type="entry name" value="Lhr-like_DEAD/DEAH_assoc"/>
</dbReference>
<sequence>MLDAARAGHSALLIAPTGGGKTLAGFLPSFVALADAPRAGLHTVYVAPLKALTANIADAMARLVGEARLGIRLDVRTGDTPSSRRRRQARMPPQVLLTTPESLSLLLSRPEATTLFAALRTLIIDEVHALAGTKRGDQLALCAERLATLAPGLRRVGLSATAAHPAALAAYVAGGAPGGARIVRAGEGMAPEIGLILPDGPMPWTGHMGLASAGAILRQIERAKVTIVFVNSRAQAELLFQALWKINDRNLPIGLHHGSLDPARRSRIEAAMAAAELRAVIATSSLDLGIDWGDVEQIIQVGAPREAARLAQRIGRSNHRMDRPSRAFLVPANRFEVLESVAAREAVLARDLDGEPPGPGTLDVLAQHMLLTACHGPFLPDRLFAEIGRAAPYAMLGRECFDAVLDFVETGGFALRAYDRHRRLHRDALGRMEVRTEAIARTARMNIGTIVETPRIRVRTRRGRDMGSIDEYFASTLVAGDTFFLGGEVVEFLTLRETTATVARSAARTPRVPVYGGSRLSMSRGLAGRVRDLIHDRARWDLLPPDVRDWLSAQARRSVLPQPDRLLVETFPRRKRWYLVAYGFEGRNAHQTLGLLATRILEETGAAPLGFVATDDALACWCMREPADIHALFSPRLLEGDMTEWLAESAVVRRAFREVAVISGLTERQVPGRSRTGRQMTASTDLLYDVLRRYDPDHVLLRATWQDAARGLTNFDRIRALVERVQGRIDHRRLDRGSPLAVPILLELGRNRIRNGEGEELLLREAEALVHEAGLS</sequence>
<dbReference type="EMBL" id="BAQP01000017">
    <property type="protein sequence ID" value="GBQ20429.1"/>
    <property type="molecule type" value="Genomic_DNA"/>
</dbReference>
<dbReference type="PIRSF" id="PIRSF037307">
    <property type="entry name" value="Lhr-like_helic_prd"/>
    <property type="match status" value="1"/>
</dbReference>
<keyword evidence="5" id="KW-0067">ATP-binding</keyword>
<dbReference type="PANTHER" id="PTHR47962:SF3">
    <property type="entry name" value="LARGE ATP-DEPENDENT HELICASE-RELATED PROTEIN"/>
    <property type="match status" value="1"/>
</dbReference>
<name>A0ABQ0P372_9PROT</name>
<feature type="domain" description="Helicase ATP-binding" evidence="10">
    <location>
        <begin position="2"/>
        <end position="180"/>
    </location>
</feature>
<dbReference type="PANTHER" id="PTHR47962">
    <property type="entry name" value="ATP-DEPENDENT HELICASE LHR-RELATED-RELATED"/>
    <property type="match status" value="1"/>
</dbReference>
<dbReference type="SUPFAM" id="SSF52540">
    <property type="entry name" value="P-loop containing nucleoside triphosphate hydrolases"/>
    <property type="match status" value="1"/>
</dbReference>